<dbReference type="InterPro" id="IPR051324">
    <property type="entry name" value="Stress/Tellurium_Resist"/>
</dbReference>
<evidence type="ECO:0000313" key="2">
    <source>
        <dbReference type="EMBL" id="VDI46574.1"/>
    </source>
</evidence>
<dbReference type="SMART" id="SM00213">
    <property type="entry name" value="UBQ"/>
    <property type="match status" value="1"/>
</dbReference>
<dbReference type="Proteomes" id="UP000596742">
    <property type="component" value="Unassembled WGS sequence"/>
</dbReference>
<dbReference type="PROSITE" id="PS50053">
    <property type="entry name" value="UBIQUITIN_2"/>
    <property type="match status" value="1"/>
</dbReference>
<proteinExistence type="predicted"/>
<keyword evidence="3" id="KW-1185">Reference proteome</keyword>
<protein>
    <recommendedName>
        <fullName evidence="1">Ubiquitin-like domain-containing protein</fullName>
    </recommendedName>
</protein>
<dbReference type="InterPro" id="IPR000626">
    <property type="entry name" value="Ubiquitin-like_dom"/>
</dbReference>
<reference evidence="2" key="1">
    <citation type="submission" date="2018-11" db="EMBL/GenBank/DDBJ databases">
        <authorList>
            <person name="Alioto T."/>
            <person name="Alioto T."/>
        </authorList>
    </citation>
    <scope>NUCLEOTIDE SEQUENCE</scope>
</reference>
<dbReference type="CDD" id="cd17039">
    <property type="entry name" value="Ubl_ubiquitin_like"/>
    <property type="match status" value="1"/>
</dbReference>
<dbReference type="CDD" id="cd06974">
    <property type="entry name" value="TerD_like"/>
    <property type="match status" value="1"/>
</dbReference>
<gene>
    <name evidence="2" type="ORF">MGAL_10B013163</name>
</gene>
<dbReference type="Pfam" id="PF02342">
    <property type="entry name" value="TerD"/>
    <property type="match status" value="1"/>
</dbReference>
<dbReference type="PANTHER" id="PTHR32097">
    <property type="entry name" value="CAMP-BINDING PROTEIN 1-RELATED"/>
    <property type="match status" value="1"/>
</dbReference>
<accession>A0A8B6F9F6</accession>
<name>A0A8B6F9F6_MYTGA</name>
<dbReference type="Pfam" id="PF00240">
    <property type="entry name" value="ubiquitin"/>
    <property type="match status" value="1"/>
</dbReference>
<dbReference type="OrthoDB" id="428577at2759"/>
<dbReference type="InterPro" id="IPR003325">
    <property type="entry name" value="TerD"/>
</dbReference>
<dbReference type="AlphaFoldDB" id="A0A8B6F9F6"/>
<dbReference type="Gene3D" id="3.10.20.90">
    <property type="entry name" value="Phosphatidylinositol 3-kinase Catalytic Subunit, Chain A, domain 1"/>
    <property type="match status" value="1"/>
</dbReference>
<dbReference type="PANTHER" id="PTHR32097:SF17">
    <property type="entry name" value="CAMP-BINDING PROTEIN 1-RELATED"/>
    <property type="match status" value="1"/>
</dbReference>
<dbReference type="EMBL" id="UYJE01006510">
    <property type="protein sequence ID" value="VDI46574.1"/>
    <property type="molecule type" value="Genomic_DNA"/>
</dbReference>
<evidence type="ECO:0000313" key="3">
    <source>
        <dbReference type="Proteomes" id="UP000596742"/>
    </source>
</evidence>
<organism evidence="2 3">
    <name type="scientific">Mytilus galloprovincialis</name>
    <name type="common">Mediterranean mussel</name>
    <dbReference type="NCBI Taxonomy" id="29158"/>
    <lineage>
        <taxon>Eukaryota</taxon>
        <taxon>Metazoa</taxon>
        <taxon>Spiralia</taxon>
        <taxon>Lophotrochozoa</taxon>
        <taxon>Mollusca</taxon>
        <taxon>Bivalvia</taxon>
        <taxon>Autobranchia</taxon>
        <taxon>Pteriomorphia</taxon>
        <taxon>Mytilida</taxon>
        <taxon>Mytiloidea</taxon>
        <taxon>Mytilidae</taxon>
        <taxon>Mytilinae</taxon>
        <taxon>Mytilus</taxon>
    </lineage>
</organism>
<sequence>MTCVICKVEKLSEEFCPDNASDRCDHPCLICLRCLVENVTKNGTCPYPKCDEVIDKKSKRVALFEKILSQMFTVYEATYKKNDLTASDDVEHVIVKGLTGESLRIPFCRSMTINQLKNALHKEWKHKENKMKLLYDGKDMQNEEAQLSSYGVKSNSKICLVVCLYEIPEYFDHVVFDLYWGLPMTETESWFSFLGYEKYKEYRVDFLDASCLMFCGLDHYKTIDFRQSFAPSVVHSGDRIDDASKTGHHTIDVHISKIPHDVTHLFFTLSAWNSPSISKYPNPSLKFFKASNHQNNLCKTSFSHAGNSQAVIMCSVSKPYGRWKIFESGKLSAGNAKDYDPLEETITKLIASGY</sequence>
<evidence type="ECO:0000259" key="1">
    <source>
        <dbReference type="PROSITE" id="PS50053"/>
    </source>
</evidence>
<feature type="domain" description="Ubiquitin-like" evidence="1">
    <location>
        <begin position="91"/>
        <end position="162"/>
    </location>
</feature>
<dbReference type="InterPro" id="IPR029071">
    <property type="entry name" value="Ubiquitin-like_domsf"/>
</dbReference>
<comment type="caution">
    <text evidence="2">The sequence shown here is derived from an EMBL/GenBank/DDBJ whole genome shotgun (WGS) entry which is preliminary data.</text>
</comment>
<dbReference type="SUPFAM" id="SSF54236">
    <property type="entry name" value="Ubiquitin-like"/>
    <property type="match status" value="1"/>
</dbReference>
<dbReference type="Gene3D" id="2.60.60.30">
    <property type="entry name" value="sav2460 like domains"/>
    <property type="match status" value="1"/>
</dbReference>